<feature type="compositionally biased region" description="Pro residues" evidence="1">
    <location>
        <begin position="1099"/>
        <end position="1271"/>
    </location>
</feature>
<dbReference type="PRINTS" id="PR01217">
    <property type="entry name" value="PRICHEXTENSN"/>
</dbReference>
<feature type="region of interest" description="Disordered" evidence="1">
    <location>
        <begin position="399"/>
        <end position="424"/>
    </location>
</feature>
<dbReference type="STRING" id="400682.A0A1X7U6I9"/>
<dbReference type="SMART" id="SM00228">
    <property type="entry name" value="PDZ"/>
    <property type="match status" value="5"/>
</dbReference>
<dbReference type="Proteomes" id="UP000007879">
    <property type="component" value="Unassembled WGS sequence"/>
</dbReference>
<dbReference type="PANTHER" id="PTHR11324">
    <property type="entry name" value="IL16-RELATED"/>
    <property type="match status" value="1"/>
</dbReference>
<dbReference type="EnsemblMetazoa" id="XM_003388815.2">
    <property type="protein sequence ID" value="XP_003388863.1"/>
    <property type="gene ID" value="LOC100635956"/>
</dbReference>
<dbReference type="Pfam" id="PF00595">
    <property type="entry name" value="PDZ"/>
    <property type="match status" value="4"/>
</dbReference>
<feature type="region of interest" description="Disordered" evidence="1">
    <location>
        <begin position="1017"/>
        <end position="1324"/>
    </location>
</feature>
<dbReference type="InterPro" id="IPR001478">
    <property type="entry name" value="PDZ"/>
</dbReference>
<gene>
    <name evidence="3" type="primary">100635956</name>
</gene>
<dbReference type="CDD" id="cd06760">
    <property type="entry name" value="PDZ4_PDZD2-PDZ2_hPro-IL-16-like"/>
    <property type="match status" value="1"/>
</dbReference>
<feature type="region of interest" description="Disordered" evidence="1">
    <location>
        <begin position="739"/>
        <end position="759"/>
    </location>
</feature>
<protein>
    <recommendedName>
        <fullName evidence="2">PDZ domain-containing protein</fullName>
    </recommendedName>
</protein>
<reference evidence="4" key="1">
    <citation type="journal article" date="2010" name="Nature">
        <title>The Amphimedon queenslandica genome and the evolution of animal complexity.</title>
        <authorList>
            <person name="Srivastava M."/>
            <person name="Simakov O."/>
            <person name="Chapman J."/>
            <person name="Fahey B."/>
            <person name="Gauthier M.E."/>
            <person name="Mitros T."/>
            <person name="Richards G.S."/>
            <person name="Conaco C."/>
            <person name="Dacre M."/>
            <person name="Hellsten U."/>
            <person name="Larroux C."/>
            <person name="Putnam N.H."/>
            <person name="Stanke M."/>
            <person name="Adamska M."/>
            <person name="Darling A."/>
            <person name="Degnan S.M."/>
            <person name="Oakley T.H."/>
            <person name="Plachetzki D.C."/>
            <person name="Zhai Y."/>
            <person name="Adamski M."/>
            <person name="Calcino A."/>
            <person name="Cummins S.F."/>
            <person name="Goodstein D.M."/>
            <person name="Harris C."/>
            <person name="Jackson D.J."/>
            <person name="Leys S.P."/>
            <person name="Shu S."/>
            <person name="Woodcroft B.J."/>
            <person name="Vervoort M."/>
            <person name="Kosik K.S."/>
            <person name="Manning G."/>
            <person name="Degnan B.M."/>
            <person name="Rokhsar D.S."/>
        </authorList>
    </citation>
    <scope>NUCLEOTIDE SEQUENCE [LARGE SCALE GENOMIC DNA]</scope>
</reference>
<dbReference type="OrthoDB" id="6264899at2759"/>
<sequence>MPLGKREAELALAILWRLRTELSQGEETEDLLPREDQDAALSKPISMLHCYLTDILPAIRPRGRGNDEEAIPDSSLRVEVSPDAKIQLVEINCNTTKDPGLSLLSYATPGGEQHYCVSHVVVGTIFGRAGIFKRGDIILSVNNHKLSRVSPEKAKWLLRSAARSKKISLNVITCDGRPIPFPYMKEQLPQPVPKELTVPVYSHVHAVVHSHMLTELDEGRGEGAKAGTTVTRRPSLTPSIGSKNSDHEVLMNSVEVAAYFSRSSLRYSKRRLRGLNKKLKKVSIQKTHGSLGLRLLGGKGSKYGDVGIFVCGVEPNGSAENCGNIKKGDELIMINGQSIIGLSLKDVVQRLGNSPSPVHMVIATTLNDMAATSTISLDYGASETDIINWLNKREYLEEPPTSFTASPRRKQRKHVPTTLTQKQAHPLQTMRGRYMSEQGPTGEGRREEMIELASFSPPADPNEGSSHIVTVLAEQPITQWGRLSGKSKSTATVEGPRQGKEVSIVLIKSGSKSLGFSLCGGKDSKRGDIGLYVRAIQEGGAAYKDGRMKPGDELIAVNGVSMKDYTHKRAAQHIKSIKSELVTFYIRTGPGYLDIPNKVQRSLSVRGTKFEVTLMKKPDEGIGLELAGLTDNNDDYGIFINHIQPHSAADQCKALHRADQLIAINGQSLLDNTLEEVEAMLLSLPPGEVLLEVIRPDSTEPLNKLLASIVNDSNVPSYSPGSGSFRMKQKLQKPLYSKATTADGDEYDDDDDDIEYPTGIKRESRPSALDEDILELFKHREVEPALPKTTPPEVEFPGVVSAIHELTRDAEDKEEDTLIASMTPLLTRPSIVSQLTPDTSPRGSQTDFELTSLKKYERPRSGLLMASRTDSHEETAFNEAPPTLPKTTPTYTEAEPMLSETAPFVEGEVPLGPPPPVPDQRGSPHVLPLGFIEMTLTVKKQVKRDIGLTLVRSGGITSGYPLVKRVLLAGVAHKSGIKRGDRLVSIDDQLVQGLTPDQIMPLFSEAPKEFPVVLWRQPASDTDGGDTPSSVYSGSVLTESSGRQRRSDSTSSLGSTIKGMSDLAGTDWGTTSGDERTDNERVPSPLSYFNEVTPSLPTEAPPLPPTEAPPPLPTEAPPLPLTKTPPPSPTEAPPLPPTEAPPPLPTEAPPPLPTEAPPLPPIEAPPPLPTEAPPLSPTEAPPLPPTEAPPPLPTEAPPPLPTEVPPPLPTEAPPPLPTEAPPLPPTEAPPSKTPPPSPTEAPPLPPTKTPPPSPTQAPPLPPAEAPPPPKGSPIVVGSLLKADTKRRGSPLLHSKQAPPTPVPYASPKRTRLLPSDKRSETGPFKVEVTKSGFKGIGLNVHMDSTCGQIAVKSISSRSVLAKDGNLRYSNCT</sequence>
<feature type="region of interest" description="Disordered" evidence="1">
    <location>
        <begin position="219"/>
        <end position="244"/>
    </location>
</feature>
<feature type="domain" description="PDZ" evidence="2">
    <location>
        <begin position="503"/>
        <end position="589"/>
    </location>
</feature>
<dbReference type="PANTHER" id="PTHR11324:SF16">
    <property type="entry name" value="PDZ DOMAIN-CONTAINING PROTEIN 2"/>
    <property type="match status" value="1"/>
</dbReference>
<feature type="compositionally biased region" description="Acidic residues" evidence="1">
    <location>
        <begin position="743"/>
        <end position="755"/>
    </location>
</feature>
<dbReference type="InParanoid" id="A0A1X7U6I9"/>
<dbReference type="Gene3D" id="2.30.42.10">
    <property type="match status" value="5"/>
</dbReference>
<proteinExistence type="predicted"/>
<feature type="region of interest" description="Disordered" evidence="1">
    <location>
        <begin position="866"/>
        <end position="889"/>
    </location>
</feature>
<reference evidence="3" key="2">
    <citation type="submission" date="2017-05" db="UniProtKB">
        <authorList>
            <consortium name="EnsemblMetazoa"/>
        </authorList>
    </citation>
    <scope>IDENTIFICATION</scope>
</reference>
<dbReference type="CDD" id="cd00136">
    <property type="entry name" value="PDZ_canonical"/>
    <property type="match status" value="1"/>
</dbReference>
<evidence type="ECO:0000313" key="4">
    <source>
        <dbReference type="Proteomes" id="UP000007879"/>
    </source>
</evidence>
<dbReference type="EnsemblMetazoa" id="Aqu2.1.23380_001">
    <property type="protein sequence ID" value="Aqu2.1.23380_001"/>
    <property type="gene ID" value="Aqu2.1.23380"/>
</dbReference>
<dbReference type="SUPFAM" id="SSF50156">
    <property type="entry name" value="PDZ domain-like"/>
    <property type="match status" value="5"/>
</dbReference>
<feature type="compositionally biased region" description="Polar residues" evidence="1">
    <location>
        <begin position="1027"/>
        <end position="1041"/>
    </location>
</feature>
<feature type="domain" description="PDZ" evidence="2">
    <location>
        <begin position="935"/>
        <end position="1018"/>
    </location>
</feature>
<feature type="domain" description="PDZ" evidence="2">
    <location>
        <begin position="611"/>
        <end position="697"/>
    </location>
</feature>
<feature type="domain" description="PDZ" evidence="2">
    <location>
        <begin position="88"/>
        <end position="173"/>
    </location>
</feature>
<dbReference type="InterPro" id="IPR036034">
    <property type="entry name" value="PDZ_sf"/>
</dbReference>
<keyword evidence="4" id="KW-1185">Reference proteome</keyword>
<accession>A0A1X7U6I9</accession>
<evidence type="ECO:0000256" key="1">
    <source>
        <dbReference type="SAM" id="MobiDB-lite"/>
    </source>
</evidence>
<evidence type="ECO:0000313" key="3">
    <source>
        <dbReference type="EnsemblMetazoa" id="Aqu2.1.23380_001"/>
    </source>
</evidence>
<name>A0A1X7U6I9_AMPQE</name>
<dbReference type="KEGG" id="aqu:100635956"/>
<evidence type="ECO:0000259" key="2">
    <source>
        <dbReference type="PROSITE" id="PS50106"/>
    </source>
</evidence>
<feature type="domain" description="PDZ" evidence="2">
    <location>
        <begin position="281"/>
        <end position="366"/>
    </location>
</feature>
<organism evidence="3">
    <name type="scientific">Amphimedon queenslandica</name>
    <name type="common">Sponge</name>
    <dbReference type="NCBI Taxonomy" id="400682"/>
    <lineage>
        <taxon>Eukaryota</taxon>
        <taxon>Metazoa</taxon>
        <taxon>Porifera</taxon>
        <taxon>Demospongiae</taxon>
        <taxon>Heteroscleromorpha</taxon>
        <taxon>Haplosclerida</taxon>
        <taxon>Niphatidae</taxon>
        <taxon>Amphimedon</taxon>
    </lineage>
</organism>
<feature type="compositionally biased region" description="Polar residues" evidence="1">
    <location>
        <begin position="228"/>
        <end position="243"/>
    </location>
</feature>
<dbReference type="PROSITE" id="PS50106">
    <property type="entry name" value="PDZ"/>
    <property type="match status" value="5"/>
</dbReference>